<evidence type="ECO:0000313" key="8">
    <source>
        <dbReference type="EMBL" id="CEP13188.1"/>
    </source>
</evidence>
<keyword evidence="9" id="KW-1185">Reference proteome</keyword>
<dbReference type="SUPFAM" id="SSF57667">
    <property type="entry name" value="beta-beta-alpha zinc fingers"/>
    <property type="match status" value="1"/>
</dbReference>
<dbReference type="AlphaFoldDB" id="A0A0B7N4F3"/>
<name>A0A0B7N4F3_9FUNG</name>
<evidence type="ECO:0000313" key="9">
    <source>
        <dbReference type="Proteomes" id="UP000054107"/>
    </source>
</evidence>
<accession>A0A0B7N4F3</accession>
<dbReference type="GO" id="GO:0008270">
    <property type="term" value="F:zinc ion binding"/>
    <property type="evidence" value="ECO:0007669"/>
    <property type="project" value="UniProtKB-KW"/>
</dbReference>
<dbReference type="PROSITE" id="PS00028">
    <property type="entry name" value="ZINC_FINGER_C2H2_1"/>
    <property type="match status" value="2"/>
</dbReference>
<dbReference type="InterPro" id="IPR036236">
    <property type="entry name" value="Znf_C2H2_sf"/>
</dbReference>
<organism evidence="8 9">
    <name type="scientific">Parasitella parasitica</name>
    <dbReference type="NCBI Taxonomy" id="35722"/>
    <lineage>
        <taxon>Eukaryota</taxon>
        <taxon>Fungi</taxon>
        <taxon>Fungi incertae sedis</taxon>
        <taxon>Mucoromycota</taxon>
        <taxon>Mucoromycotina</taxon>
        <taxon>Mucoromycetes</taxon>
        <taxon>Mucorales</taxon>
        <taxon>Mucorineae</taxon>
        <taxon>Mucoraceae</taxon>
        <taxon>Parasitella</taxon>
    </lineage>
</organism>
<dbReference type="InterPro" id="IPR013087">
    <property type="entry name" value="Znf_C2H2_type"/>
</dbReference>
<evidence type="ECO:0000256" key="1">
    <source>
        <dbReference type="ARBA" id="ARBA00022723"/>
    </source>
</evidence>
<feature type="domain" description="C2H2-type" evidence="7">
    <location>
        <begin position="293"/>
        <end position="322"/>
    </location>
</feature>
<evidence type="ECO:0000256" key="6">
    <source>
        <dbReference type="SAM" id="MobiDB-lite"/>
    </source>
</evidence>
<dbReference type="SMART" id="SM00355">
    <property type="entry name" value="ZnF_C2H2"/>
    <property type="match status" value="2"/>
</dbReference>
<dbReference type="PROSITE" id="PS50157">
    <property type="entry name" value="ZINC_FINGER_C2H2_2"/>
    <property type="match status" value="2"/>
</dbReference>
<sequence length="329" mass="37421">MYSNYLNHPQPSSPVMYHRFRNNSEPHMASPSRRMSYGDYLSYTSDSSLETSPVGSTLDYYHHKQVPSPLTMNSELHSNKGCCPCIHDNGYYVDPQAHRHSVDWQPVPHNQFVQQPLQHQQNQFMMFDALPTPSIVSSQLMTPSLSSSSSSSQLHDLSIYDLLDFVPTQHQHQQQQSDAYCVTPSSPFVSQTSLSANGDDDYQDKQIANEANDKNKKNLIYGGGKAKVKKSTRAKRNDVSGVTANDRKKYKKTSTEPDVKQFLCEHHECGKLFKRSEHLKRHVKSIHTKEKPYSCPYKECGKSFARTDNLSQHIRIHRNNKGSATKSKA</sequence>
<protein>
    <recommendedName>
        <fullName evidence="7">C2H2-type domain-containing protein</fullName>
    </recommendedName>
</protein>
<dbReference type="PANTHER" id="PTHR23235">
    <property type="entry name" value="KRUEPPEL-LIKE TRANSCRIPTION FACTOR"/>
    <property type="match status" value="1"/>
</dbReference>
<dbReference type="GO" id="GO:0000978">
    <property type="term" value="F:RNA polymerase II cis-regulatory region sequence-specific DNA binding"/>
    <property type="evidence" value="ECO:0007669"/>
    <property type="project" value="TreeGrafter"/>
</dbReference>
<proteinExistence type="predicted"/>
<feature type="region of interest" description="Disordered" evidence="6">
    <location>
        <begin position="225"/>
        <end position="252"/>
    </location>
</feature>
<dbReference type="Proteomes" id="UP000054107">
    <property type="component" value="Unassembled WGS sequence"/>
</dbReference>
<evidence type="ECO:0000256" key="2">
    <source>
        <dbReference type="ARBA" id="ARBA00022737"/>
    </source>
</evidence>
<dbReference type="Gene3D" id="3.30.160.60">
    <property type="entry name" value="Classic Zinc Finger"/>
    <property type="match status" value="2"/>
</dbReference>
<keyword evidence="2" id="KW-0677">Repeat</keyword>
<dbReference type="EMBL" id="LN729408">
    <property type="protein sequence ID" value="CEP13188.1"/>
    <property type="molecule type" value="Genomic_DNA"/>
</dbReference>
<dbReference type="STRING" id="35722.A0A0B7N4F3"/>
<dbReference type="OrthoDB" id="2265098at2759"/>
<dbReference type="FunFam" id="3.30.160.60:FF:000125">
    <property type="entry name" value="Putative zinc finger protein 143"/>
    <property type="match status" value="1"/>
</dbReference>
<keyword evidence="1" id="KW-0479">Metal-binding</keyword>
<evidence type="ECO:0000256" key="4">
    <source>
        <dbReference type="ARBA" id="ARBA00022833"/>
    </source>
</evidence>
<keyword evidence="4" id="KW-0862">Zinc</keyword>
<gene>
    <name evidence="8" type="primary">PARPA_07237.1 scaffold 26887</name>
</gene>
<reference evidence="8 9" key="1">
    <citation type="submission" date="2014-09" db="EMBL/GenBank/DDBJ databases">
        <authorList>
            <person name="Ellenberger Sabrina"/>
        </authorList>
    </citation>
    <scope>NUCLEOTIDE SEQUENCE [LARGE SCALE GENOMIC DNA]</scope>
    <source>
        <strain evidence="8 9">CBS 412.66</strain>
    </source>
</reference>
<evidence type="ECO:0000256" key="3">
    <source>
        <dbReference type="ARBA" id="ARBA00022771"/>
    </source>
</evidence>
<dbReference type="PANTHER" id="PTHR23235:SF120">
    <property type="entry name" value="KRUPPEL-LIKE FACTOR 15"/>
    <property type="match status" value="1"/>
</dbReference>
<feature type="domain" description="C2H2-type" evidence="7">
    <location>
        <begin position="262"/>
        <end position="292"/>
    </location>
</feature>
<dbReference type="GO" id="GO:0000981">
    <property type="term" value="F:DNA-binding transcription factor activity, RNA polymerase II-specific"/>
    <property type="evidence" value="ECO:0007669"/>
    <property type="project" value="TreeGrafter"/>
</dbReference>
<dbReference type="Pfam" id="PF00096">
    <property type="entry name" value="zf-C2H2"/>
    <property type="match status" value="2"/>
</dbReference>
<evidence type="ECO:0000259" key="7">
    <source>
        <dbReference type="PROSITE" id="PS50157"/>
    </source>
</evidence>
<evidence type="ECO:0000256" key="5">
    <source>
        <dbReference type="PROSITE-ProRule" id="PRU00042"/>
    </source>
</evidence>
<keyword evidence="3 5" id="KW-0863">Zinc-finger</keyword>